<dbReference type="STRING" id="307972.A0A2G8L0P2"/>
<name>A0A2G8L0P2_STIJA</name>
<keyword evidence="2" id="KW-0677">Repeat</keyword>
<comment type="caution">
    <text evidence="4">The sequence shown here is derived from an EMBL/GenBank/DDBJ whole genome shotgun (WGS) entry which is preliminary data.</text>
</comment>
<organism evidence="4 5">
    <name type="scientific">Stichopus japonicus</name>
    <name type="common">Sea cucumber</name>
    <dbReference type="NCBI Taxonomy" id="307972"/>
    <lineage>
        <taxon>Eukaryota</taxon>
        <taxon>Metazoa</taxon>
        <taxon>Echinodermata</taxon>
        <taxon>Eleutherozoa</taxon>
        <taxon>Echinozoa</taxon>
        <taxon>Holothuroidea</taxon>
        <taxon>Aspidochirotacea</taxon>
        <taxon>Aspidochirotida</taxon>
        <taxon>Stichopodidae</taxon>
        <taxon>Apostichopus</taxon>
    </lineage>
</organism>
<dbReference type="PANTHER" id="PTHR24412">
    <property type="entry name" value="KELCH PROTEIN"/>
    <property type="match status" value="1"/>
</dbReference>
<dbReference type="EMBL" id="MRZV01000271">
    <property type="protein sequence ID" value="PIK53843.1"/>
    <property type="molecule type" value="Genomic_DNA"/>
</dbReference>
<dbReference type="PANTHER" id="PTHR24412:SF441">
    <property type="entry name" value="KELCH-LIKE PROTEIN 28"/>
    <property type="match status" value="1"/>
</dbReference>
<accession>A0A2G8L0P2</accession>
<dbReference type="SUPFAM" id="SSF117281">
    <property type="entry name" value="Kelch motif"/>
    <property type="match status" value="1"/>
</dbReference>
<dbReference type="AlphaFoldDB" id="A0A2G8L0P2"/>
<dbReference type="InterPro" id="IPR006652">
    <property type="entry name" value="Kelch_1"/>
</dbReference>
<evidence type="ECO:0000256" key="1">
    <source>
        <dbReference type="ARBA" id="ARBA00022441"/>
    </source>
</evidence>
<keyword evidence="1" id="KW-0880">Kelch repeat</keyword>
<dbReference type="Pfam" id="PF01344">
    <property type="entry name" value="Kelch_1"/>
    <property type="match status" value="3"/>
</dbReference>
<evidence type="ECO:0000313" key="4">
    <source>
        <dbReference type="EMBL" id="PIK53843.1"/>
    </source>
</evidence>
<dbReference type="InterPro" id="IPR015915">
    <property type="entry name" value="Kelch-typ_b-propeller"/>
</dbReference>
<dbReference type="Proteomes" id="UP000230750">
    <property type="component" value="Unassembled WGS sequence"/>
</dbReference>
<keyword evidence="5" id="KW-1185">Reference proteome</keyword>
<feature type="region of interest" description="Disordered" evidence="3">
    <location>
        <begin position="176"/>
        <end position="195"/>
    </location>
</feature>
<evidence type="ECO:0000256" key="2">
    <source>
        <dbReference type="ARBA" id="ARBA00022737"/>
    </source>
</evidence>
<sequence length="270" mass="30079">MRQIQSPDKPVSLVRAITIIEVDACSTRHQDGIIIVGGFNGSECLGSVELYDPRTDEWRDLPRMLSRRSGVGVVSFRDYAYAVGGFNGLTRLNTMDDGKPVCPSGKPVRDVHHRSNFGLAVLDDMIFVIGGFNGITTIYNVECYDPDNNEWYDACDMNVYRSALSVGVVNGLPNVEDFTWPRDRQLPPPTLTPSHANMQQVADLQHDHNSVAAAVMQQQAQEQEQRDGRRQPRQNQQPAHEAEEENQENGEANQEAAVAAETEARTKTRV</sequence>
<evidence type="ECO:0000256" key="3">
    <source>
        <dbReference type="SAM" id="MobiDB-lite"/>
    </source>
</evidence>
<feature type="region of interest" description="Disordered" evidence="3">
    <location>
        <begin position="216"/>
        <end position="270"/>
    </location>
</feature>
<evidence type="ECO:0000313" key="5">
    <source>
        <dbReference type="Proteomes" id="UP000230750"/>
    </source>
</evidence>
<proteinExistence type="predicted"/>
<dbReference type="SMART" id="SM00612">
    <property type="entry name" value="Kelch"/>
    <property type="match status" value="2"/>
</dbReference>
<reference evidence="4 5" key="1">
    <citation type="journal article" date="2017" name="PLoS Biol.">
        <title>The sea cucumber genome provides insights into morphological evolution and visceral regeneration.</title>
        <authorList>
            <person name="Zhang X."/>
            <person name="Sun L."/>
            <person name="Yuan J."/>
            <person name="Sun Y."/>
            <person name="Gao Y."/>
            <person name="Zhang L."/>
            <person name="Li S."/>
            <person name="Dai H."/>
            <person name="Hamel J.F."/>
            <person name="Liu C."/>
            <person name="Yu Y."/>
            <person name="Liu S."/>
            <person name="Lin W."/>
            <person name="Guo K."/>
            <person name="Jin S."/>
            <person name="Xu P."/>
            <person name="Storey K.B."/>
            <person name="Huan P."/>
            <person name="Zhang T."/>
            <person name="Zhou Y."/>
            <person name="Zhang J."/>
            <person name="Lin C."/>
            <person name="Li X."/>
            <person name="Xing L."/>
            <person name="Huo D."/>
            <person name="Sun M."/>
            <person name="Wang L."/>
            <person name="Mercier A."/>
            <person name="Li F."/>
            <person name="Yang H."/>
            <person name="Xiang J."/>
        </authorList>
    </citation>
    <scope>NUCLEOTIDE SEQUENCE [LARGE SCALE GENOMIC DNA]</scope>
    <source>
        <strain evidence="4">Shaxun</strain>
        <tissue evidence="4">Muscle</tissue>
    </source>
</reference>
<protein>
    <submittedName>
        <fullName evidence="4">Putative kelch-like protein 10</fullName>
    </submittedName>
</protein>
<dbReference type="Gene3D" id="2.120.10.80">
    <property type="entry name" value="Kelch-type beta propeller"/>
    <property type="match status" value="2"/>
</dbReference>
<feature type="compositionally biased region" description="Low complexity" evidence="3">
    <location>
        <begin position="249"/>
        <end position="261"/>
    </location>
</feature>
<dbReference type="OrthoDB" id="191037at2759"/>
<gene>
    <name evidence="4" type="ORF">BSL78_09228</name>
</gene>